<evidence type="ECO:0000313" key="1">
    <source>
        <dbReference type="EMBL" id="EAU00357.1"/>
    </source>
</evidence>
<proteinExistence type="predicted"/>
<dbReference type="KEGG" id="ccv:CCV52592_0028"/>
<keyword evidence="2" id="KW-1185">Reference proteome</keyword>
<name>A7H0T9_CAMC5</name>
<evidence type="ECO:0000313" key="2">
    <source>
        <dbReference type="Proteomes" id="UP000006380"/>
    </source>
</evidence>
<dbReference type="STRING" id="360105.CCV52592_0028"/>
<gene>
    <name evidence="1" type="ORF">CCV52592_0028</name>
</gene>
<dbReference type="HOGENOM" id="CLU_849112_0_0_7"/>
<dbReference type="OrthoDB" id="5357684at2"/>
<reference evidence="1" key="1">
    <citation type="submission" date="2016-07" db="EMBL/GenBank/DDBJ databases">
        <title>Comparative genomics of the Campylobacter concisus group.</title>
        <authorList>
            <person name="Miller W.G."/>
            <person name="Yee E."/>
            <person name="Chapman M.H."/>
            <person name="Huynh S."/>
            <person name="Bono J.L."/>
            <person name="On S.L.W."/>
            <person name="StLeger J."/>
            <person name="Foster G."/>
            <person name="Parker C.T."/>
        </authorList>
    </citation>
    <scope>NUCLEOTIDE SEQUENCE</scope>
    <source>
        <strain evidence="1">525.92</strain>
    </source>
</reference>
<dbReference type="EMBL" id="CP000767">
    <property type="protein sequence ID" value="EAU00357.1"/>
    <property type="molecule type" value="Genomic_DNA"/>
</dbReference>
<organism evidence="1 2">
    <name type="scientific">Campylobacter curvus (strain 525.92)</name>
    <dbReference type="NCBI Taxonomy" id="360105"/>
    <lineage>
        <taxon>Bacteria</taxon>
        <taxon>Pseudomonadati</taxon>
        <taxon>Campylobacterota</taxon>
        <taxon>Epsilonproteobacteria</taxon>
        <taxon>Campylobacterales</taxon>
        <taxon>Campylobacteraceae</taxon>
        <taxon>Campylobacter</taxon>
    </lineage>
</organism>
<dbReference type="RefSeq" id="WP_011992802.1">
    <property type="nucleotide sequence ID" value="NC_009715.2"/>
</dbReference>
<dbReference type="AlphaFoldDB" id="A7H0T9"/>
<dbReference type="InterPro" id="IPR035198">
    <property type="entry name" value="SU10_MCP"/>
</dbReference>
<dbReference type="Proteomes" id="UP000006380">
    <property type="component" value="Chromosome"/>
</dbReference>
<accession>A7H0T9</accession>
<dbReference type="Pfam" id="PF17236">
    <property type="entry name" value="SU10_MCP"/>
    <property type="match status" value="1"/>
</dbReference>
<protein>
    <recommendedName>
        <fullName evidence="3">Major capsid protein</fullName>
    </recommendedName>
</protein>
<sequence length="327" mass="35364">MAITSTGFQAPATKRVGLVPSVYDKIILIGADETPMLSLIGTSKVKSIKHSWITDTIGEPKKNAQIEISDFSGAGKSTKKQLDNDTQIFTTEVSVSKTMQTAQTYGGKELENEITKKAKEHKLDIEYALFGLGRDADAKKSVFKAATPRTDTTASEMAGIFYYVANGASAFTGGKCGNVLAFDASGDWKGANTPLTEDVLSQILQQIWDSGATPKDVFIGAALKPAINKLATRQFGNEKAINSRVVSLDTDFGKVNFRMHRFLSAKYGLADTLIAGDFEFAKNGLFLPTEIEDVPTSKTAKQKRYYTECCLEIRNPAAFAIGVGLKA</sequence>
<evidence type="ECO:0008006" key="3">
    <source>
        <dbReference type="Google" id="ProtNLM"/>
    </source>
</evidence>